<evidence type="ECO:0000256" key="4">
    <source>
        <dbReference type="ARBA" id="ARBA00022475"/>
    </source>
</evidence>
<protein>
    <recommendedName>
        <fullName evidence="3">histidine kinase</fullName>
        <ecNumber evidence="3">2.7.13.3</ecNumber>
    </recommendedName>
</protein>
<evidence type="ECO:0000256" key="9">
    <source>
        <dbReference type="ARBA" id="ARBA00022840"/>
    </source>
</evidence>
<dbReference type="EMBL" id="FTOD01000019">
    <property type="protein sequence ID" value="SIT18329.1"/>
    <property type="molecule type" value="Genomic_DNA"/>
</dbReference>
<evidence type="ECO:0000256" key="8">
    <source>
        <dbReference type="ARBA" id="ARBA00022777"/>
    </source>
</evidence>
<evidence type="ECO:0000259" key="14">
    <source>
        <dbReference type="PROSITE" id="PS50885"/>
    </source>
</evidence>
<comment type="catalytic activity">
    <reaction evidence="1">
        <text>ATP + protein L-histidine = ADP + protein N-phospho-L-histidine.</text>
        <dbReference type="EC" id="2.7.13.3"/>
    </reaction>
</comment>
<feature type="transmembrane region" description="Helical" evidence="12">
    <location>
        <begin position="142"/>
        <end position="164"/>
    </location>
</feature>
<comment type="subcellular location">
    <subcellularLocation>
        <location evidence="2">Cell membrane</location>
        <topology evidence="2">Multi-pass membrane protein</topology>
    </subcellularLocation>
</comment>
<dbReference type="RefSeq" id="WP_076526503.1">
    <property type="nucleotide sequence ID" value="NZ_CP048103.1"/>
</dbReference>
<dbReference type="CDD" id="cd00075">
    <property type="entry name" value="HATPase"/>
    <property type="match status" value="1"/>
</dbReference>
<dbReference type="Gene3D" id="3.30.565.10">
    <property type="entry name" value="Histidine kinase-like ATPase, C-terminal domain"/>
    <property type="match status" value="1"/>
</dbReference>
<dbReference type="InterPro" id="IPR036097">
    <property type="entry name" value="HisK_dim/P_sf"/>
</dbReference>
<keyword evidence="8 15" id="KW-0418">Kinase</keyword>
<dbReference type="Pfam" id="PF00512">
    <property type="entry name" value="HisKA"/>
    <property type="match status" value="1"/>
</dbReference>
<dbReference type="SMART" id="SM00388">
    <property type="entry name" value="HisKA"/>
    <property type="match status" value="1"/>
</dbReference>
<gene>
    <name evidence="15" type="ORF">SAMN05421790_1198</name>
</gene>
<dbReference type="SUPFAM" id="SSF158472">
    <property type="entry name" value="HAMP domain-like"/>
    <property type="match status" value="1"/>
</dbReference>
<reference evidence="16" key="1">
    <citation type="submission" date="2017-01" db="EMBL/GenBank/DDBJ databases">
        <authorList>
            <person name="Varghese N."/>
            <person name="Submissions S."/>
        </authorList>
    </citation>
    <scope>NUCLEOTIDE SEQUENCE [LARGE SCALE GENOMIC DNA]</scope>
    <source>
        <strain evidence="16">DSM 45196</strain>
    </source>
</reference>
<keyword evidence="6" id="KW-0808">Transferase</keyword>
<dbReference type="SMART" id="SM00387">
    <property type="entry name" value="HATPase_c"/>
    <property type="match status" value="1"/>
</dbReference>
<evidence type="ECO:0000256" key="11">
    <source>
        <dbReference type="ARBA" id="ARBA00023136"/>
    </source>
</evidence>
<dbReference type="Proteomes" id="UP000186795">
    <property type="component" value="Unassembled WGS sequence"/>
</dbReference>
<feature type="domain" description="HAMP" evidence="14">
    <location>
        <begin position="162"/>
        <end position="214"/>
    </location>
</feature>
<dbReference type="Pfam" id="PF02518">
    <property type="entry name" value="HATPase_c"/>
    <property type="match status" value="1"/>
</dbReference>
<feature type="domain" description="Histidine kinase" evidence="13">
    <location>
        <begin position="222"/>
        <end position="439"/>
    </location>
</feature>
<dbReference type="CDD" id="cd06225">
    <property type="entry name" value="HAMP"/>
    <property type="match status" value="1"/>
</dbReference>
<sequence>MKLEWKIPFLFFLLAFVLFFISVFYLRVEVIERIWERVSDRQQAHRESEAQMTDQVASLHPDMERIHSYLQRRAGREQLSLTLFKADGVTPLLRVPSAQDGKTSEERWFPVRSQGKTVYFIQVIRPFREEEIGLKEALTDTFGFLMMLLSGLILLLALYFNTLITRPLARLNQRLDQVNLENPMTPLTSERRDEIGDLYRRFGEMEERLHHAHREQVDMVAAITHDLKTPLTSIRGFLELLLTRHDMSAEEKEYLQLIRKKADQMNQLLNSFSGYTQNEMLLKDVELSLIPVAPLFRSAVEEYEAELSGLGHRLVCRHHLGQEQVRIHEGMLRRVFANIVSNSVRHGGRARLTLTWTAFYEEGRVCFRLEDDGKGVPKENLPELFQRFYTVDPSRGSGKGSGLGLATCRSIIQRHGGEISAFSSSRGGLGITFSLPVVHPS</sequence>
<dbReference type="InterPro" id="IPR050980">
    <property type="entry name" value="2C_sensor_his_kinase"/>
</dbReference>
<dbReference type="GO" id="GO:0005886">
    <property type="term" value="C:plasma membrane"/>
    <property type="evidence" value="ECO:0007669"/>
    <property type="project" value="UniProtKB-SubCell"/>
</dbReference>
<proteinExistence type="predicted"/>
<dbReference type="PRINTS" id="PR00344">
    <property type="entry name" value="BCTRLSENSOR"/>
</dbReference>
<keyword evidence="5" id="KW-0597">Phosphoprotein</keyword>
<accession>A0A1N7Q6I6</accession>
<keyword evidence="11 12" id="KW-0472">Membrane</keyword>
<evidence type="ECO:0000256" key="5">
    <source>
        <dbReference type="ARBA" id="ARBA00022553"/>
    </source>
</evidence>
<keyword evidence="12" id="KW-0812">Transmembrane</keyword>
<evidence type="ECO:0000259" key="13">
    <source>
        <dbReference type="PROSITE" id="PS50109"/>
    </source>
</evidence>
<keyword evidence="9" id="KW-0067">ATP-binding</keyword>
<dbReference type="CDD" id="cd00082">
    <property type="entry name" value="HisKA"/>
    <property type="match status" value="1"/>
</dbReference>
<keyword evidence="12" id="KW-1133">Transmembrane helix</keyword>
<dbReference type="InterPro" id="IPR003660">
    <property type="entry name" value="HAMP_dom"/>
</dbReference>
<evidence type="ECO:0000256" key="12">
    <source>
        <dbReference type="SAM" id="Phobius"/>
    </source>
</evidence>
<feature type="transmembrane region" description="Helical" evidence="12">
    <location>
        <begin position="7"/>
        <end position="26"/>
    </location>
</feature>
<dbReference type="InterPro" id="IPR003661">
    <property type="entry name" value="HisK_dim/P_dom"/>
</dbReference>
<dbReference type="PANTHER" id="PTHR44936">
    <property type="entry name" value="SENSOR PROTEIN CREC"/>
    <property type="match status" value="1"/>
</dbReference>
<keyword evidence="4" id="KW-1003">Cell membrane</keyword>
<dbReference type="Gene3D" id="6.10.340.10">
    <property type="match status" value="1"/>
</dbReference>
<keyword evidence="16" id="KW-1185">Reference proteome</keyword>
<keyword evidence="10" id="KW-0902">Two-component regulatory system</keyword>
<dbReference type="EC" id="2.7.13.3" evidence="3"/>
<evidence type="ECO:0000313" key="15">
    <source>
        <dbReference type="EMBL" id="SIT18329.1"/>
    </source>
</evidence>
<name>A0A1N7Q6I6_9BACL</name>
<evidence type="ECO:0000256" key="6">
    <source>
        <dbReference type="ARBA" id="ARBA00022679"/>
    </source>
</evidence>
<dbReference type="PROSITE" id="PS50109">
    <property type="entry name" value="HIS_KIN"/>
    <property type="match status" value="1"/>
</dbReference>
<dbReference type="GO" id="GO:0000155">
    <property type="term" value="F:phosphorelay sensor kinase activity"/>
    <property type="evidence" value="ECO:0007669"/>
    <property type="project" value="InterPro"/>
</dbReference>
<dbReference type="InterPro" id="IPR003594">
    <property type="entry name" value="HATPase_dom"/>
</dbReference>
<keyword evidence="7" id="KW-0547">Nucleotide-binding</keyword>
<dbReference type="SUPFAM" id="SSF55874">
    <property type="entry name" value="ATPase domain of HSP90 chaperone/DNA topoisomerase II/histidine kinase"/>
    <property type="match status" value="1"/>
</dbReference>
<dbReference type="Gene3D" id="1.10.287.130">
    <property type="match status" value="1"/>
</dbReference>
<organism evidence="15 16">
    <name type="scientific">Kroppenstedtia eburnea</name>
    <dbReference type="NCBI Taxonomy" id="714067"/>
    <lineage>
        <taxon>Bacteria</taxon>
        <taxon>Bacillati</taxon>
        <taxon>Bacillota</taxon>
        <taxon>Bacilli</taxon>
        <taxon>Bacillales</taxon>
        <taxon>Thermoactinomycetaceae</taxon>
        <taxon>Kroppenstedtia</taxon>
    </lineage>
</organism>
<dbReference type="SUPFAM" id="SSF47384">
    <property type="entry name" value="Homodimeric domain of signal transducing histidine kinase"/>
    <property type="match status" value="1"/>
</dbReference>
<dbReference type="GO" id="GO:0005524">
    <property type="term" value="F:ATP binding"/>
    <property type="evidence" value="ECO:0007669"/>
    <property type="project" value="UniProtKB-KW"/>
</dbReference>
<dbReference type="SMART" id="SM00304">
    <property type="entry name" value="HAMP"/>
    <property type="match status" value="1"/>
</dbReference>
<dbReference type="InterPro" id="IPR004358">
    <property type="entry name" value="Sig_transdc_His_kin-like_C"/>
</dbReference>
<dbReference type="OrthoDB" id="335833at2"/>
<evidence type="ECO:0000313" key="16">
    <source>
        <dbReference type="Proteomes" id="UP000186795"/>
    </source>
</evidence>
<dbReference type="InterPro" id="IPR005467">
    <property type="entry name" value="His_kinase_dom"/>
</dbReference>
<evidence type="ECO:0000256" key="2">
    <source>
        <dbReference type="ARBA" id="ARBA00004651"/>
    </source>
</evidence>
<dbReference type="InterPro" id="IPR036890">
    <property type="entry name" value="HATPase_C_sf"/>
</dbReference>
<evidence type="ECO:0000256" key="7">
    <source>
        <dbReference type="ARBA" id="ARBA00022741"/>
    </source>
</evidence>
<evidence type="ECO:0000256" key="3">
    <source>
        <dbReference type="ARBA" id="ARBA00012438"/>
    </source>
</evidence>
<evidence type="ECO:0000256" key="1">
    <source>
        <dbReference type="ARBA" id="ARBA00000085"/>
    </source>
</evidence>
<evidence type="ECO:0000256" key="10">
    <source>
        <dbReference type="ARBA" id="ARBA00023012"/>
    </source>
</evidence>
<dbReference type="AlphaFoldDB" id="A0A1N7Q6I6"/>
<dbReference type="PANTHER" id="PTHR44936:SF10">
    <property type="entry name" value="SENSOR PROTEIN RSTB"/>
    <property type="match status" value="1"/>
</dbReference>
<dbReference type="PROSITE" id="PS50885">
    <property type="entry name" value="HAMP"/>
    <property type="match status" value="1"/>
</dbReference>